<dbReference type="EMBL" id="CP137555">
    <property type="protein sequence ID" value="WOX04152.1"/>
    <property type="molecule type" value="Genomic_DNA"/>
</dbReference>
<evidence type="ECO:0000256" key="3">
    <source>
        <dbReference type="ARBA" id="ARBA00023015"/>
    </source>
</evidence>
<dbReference type="Gene3D" id="6.10.250.690">
    <property type="match status" value="1"/>
</dbReference>
<dbReference type="CDD" id="cd00383">
    <property type="entry name" value="trans_reg_C"/>
    <property type="match status" value="1"/>
</dbReference>
<keyword evidence="2" id="KW-0902">Two-component regulatory system</keyword>
<feature type="modified residue" description="4-aspartylphosphate" evidence="6">
    <location>
        <position position="72"/>
    </location>
</feature>
<evidence type="ECO:0000256" key="2">
    <source>
        <dbReference type="ARBA" id="ARBA00023012"/>
    </source>
</evidence>
<feature type="domain" description="OmpR/PhoB-type" evidence="9">
    <location>
        <begin position="146"/>
        <end position="244"/>
    </location>
</feature>
<dbReference type="GO" id="GO:0000156">
    <property type="term" value="F:phosphorelay response regulator activity"/>
    <property type="evidence" value="ECO:0007669"/>
    <property type="project" value="TreeGrafter"/>
</dbReference>
<evidence type="ECO:0000313" key="10">
    <source>
        <dbReference type="EMBL" id="WOX04152.1"/>
    </source>
</evidence>
<dbReference type="PROSITE" id="PS51755">
    <property type="entry name" value="OMPR_PHOB"/>
    <property type="match status" value="1"/>
</dbReference>
<keyword evidence="3" id="KW-0805">Transcription regulation</keyword>
<protein>
    <submittedName>
        <fullName evidence="10">Response regulator transcription factor</fullName>
    </submittedName>
</protein>
<dbReference type="PANTHER" id="PTHR48111:SF1">
    <property type="entry name" value="TWO-COMPONENT RESPONSE REGULATOR ORR33"/>
    <property type="match status" value="1"/>
</dbReference>
<proteinExistence type="predicted"/>
<dbReference type="Pfam" id="PF00072">
    <property type="entry name" value="Response_reg"/>
    <property type="match status" value="1"/>
</dbReference>
<name>A0AAU0MVV0_9GAMM</name>
<dbReference type="Gene3D" id="3.40.50.2300">
    <property type="match status" value="1"/>
</dbReference>
<evidence type="ECO:0000256" key="4">
    <source>
        <dbReference type="ARBA" id="ARBA00023125"/>
    </source>
</evidence>
<evidence type="ECO:0000259" key="9">
    <source>
        <dbReference type="PROSITE" id="PS51755"/>
    </source>
</evidence>
<keyword evidence="4 7" id="KW-0238">DNA-binding</keyword>
<organism evidence="10 11">
    <name type="scientific">Microbulbifer pacificus</name>
    <dbReference type="NCBI Taxonomy" id="407164"/>
    <lineage>
        <taxon>Bacteria</taxon>
        <taxon>Pseudomonadati</taxon>
        <taxon>Pseudomonadota</taxon>
        <taxon>Gammaproteobacteria</taxon>
        <taxon>Cellvibrionales</taxon>
        <taxon>Microbulbiferaceae</taxon>
        <taxon>Microbulbifer</taxon>
    </lineage>
</organism>
<dbReference type="KEGG" id="mpaf:R5R33_10390"/>
<dbReference type="CDD" id="cd17574">
    <property type="entry name" value="REC_OmpR"/>
    <property type="match status" value="1"/>
</dbReference>
<dbReference type="InterPro" id="IPR039420">
    <property type="entry name" value="WalR-like"/>
</dbReference>
<dbReference type="InterPro" id="IPR001867">
    <property type="entry name" value="OmpR/PhoB-type_DNA-bd"/>
</dbReference>
<accession>A0AAU0MVV0</accession>
<keyword evidence="5" id="KW-0804">Transcription</keyword>
<dbReference type="Proteomes" id="UP001302477">
    <property type="component" value="Chromosome"/>
</dbReference>
<evidence type="ECO:0000259" key="8">
    <source>
        <dbReference type="PROSITE" id="PS50110"/>
    </source>
</evidence>
<dbReference type="InterPro" id="IPR001789">
    <property type="entry name" value="Sig_transdc_resp-reg_receiver"/>
</dbReference>
<dbReference type="Pfam" id="PF00486">
    <property type="entry name" value="Trans_reg_C"/>
    <property type="match status" value="1"/>
</dbReference>
<evidence type="ECO:0000256" key="7">
    <source>
        <dbReference type="PROSITE-ProRule" id="PRU01091"/>
    </source>
</evidence>
<keyword evidence="11" id="KW-1185">Reference proteome</keyword>
<dbReference type="GO" id="GO:0006355">
    <property type="term" value="P:regulation of DNA-templated transcription"/>
    <property type="evidence" value="ECO:0007669"/>
    <property type="project" value="InterPro"/>
</dbReference>
<reference evidence="10 11" key="1">
    <citation type="submission" date="2023-10" db="EMBL/GenBank/DDBJ databases">
        <title>Description of Microbulbifer bruguierae sp. nov., isolated from the sediments of mangrove plant Bruguiera sexangula and comparative genomic analyses of the genus Microbulbifer.</title>
        <authorList>
            <person name="Long M."/>
        </authorList>
    </citation>
    <scope>NUCLEOTIDE SEQUENCE [LARGE SCALE GENOMIC DNA]</scope>
    <source>
        <strain evidence="10 11">SPO729</strain>
    </source>
</reference>
<dbReference type="Gene3D" id="1.10.10.10">
    <property type="entry name" value="Winged helix-like DNA-binding domain superfamily/Winged helix DNA-binding domain"/>
    <property type="match status" value="1"/>
</dbReference>
<evidence type="ECO:0000256" key="1">
    <source>
        <dbReference type="ARBA" id="ARBA00022553"/>
    </source>
</evidence>
<sequence>MNAVSNAKWQEGIKHANLSAGYRILLLEDDEELAPLIIRFLEERGCSVAYAANGSEFMKAIRHRDYDLIIADVVLPDASGFQLLEQFRNQLNCPLIFLSALSSVEDQVTGLKLGANDYLVKPVDPHLLWAKIEAQLRSVGNSAPPAAGISFGPLTIDLVSRQAFVNDTSLALTTNEFDLLQIFAEQPARLLSREYLFRRVIGREFDGLDRVIDMRVSRLRKKLDAIADGVAIQSIRGRGYSLNTTHGSH</sequence>
<dbReference type="AlphaFoldDB" id="A0AAU0MVV0"/>
<dbReference type="SUPFAM" id="SSF52172">
    <property type="entry name" value="CheY-like"/>
    <property type="match status" value="1"/>
</dbReference>
<keyword evidence="1 6" id="KW-0597">Phosphoprotein</keyword>
<dbReference type="SMART" id="SM00448">
    <property type="entry name" value="REC"/>
    <property type="match status" value="1"/>
</dbReference>
<evidence type="ECO:0000313" key="11">
    <source>
        <dbReference type="Proteomes" id="UP001302477"/>
    </source>
</evidence>
<dbReference type="InterPro" id="IPR011006">
    <property type="entry name" value="CheY-like_superfamily"/>
</dbReference>
<feature type="domain" description="Response regulatory" evidence="8">
    <location>
        <begin position="23"/>
        <end position="136"/>
    </location>
</feature>
<dbReference type="GO" id="GO:0005829">
    <property type="term" value="C:cytosol"/>
    <property type="evidence" value="ECO:0007669"/>
    <property type="project" value="TreeGrafter"/>
</dbReference>
<dbReference type="SMART" id="SM00862">
    <property type="entry name" value="Trans_reg_C"/>
    <property type="match status" value="1"/>
</dbReference>
<dbReference type="PANTHER" id="PTHR48111">
    <property type="entry name" value="REGULATOR OF RPOS"/>
    <property type="match status" value="1"/>
</dbReference>
<evidence type="ECO:0000256" key="5">
    <source>
        <dbReference type="ARBA" id="ARBA00023163"/>
    </source>
</evidence>
<dbReference type="GO" id="GO:0000976">
    <property type="term" value="F:transcription cis-regulatory region binding"/>
    <property type="evidence" value="ECO:0007669"/>
    <property type="project" value="TreeGrafter"/>
</dbReference>
<dbReference type="GO" id="GO:0032993">
    <property type="term" value="C:protein-DNA complex"/>
    <property type="evidence" value="ECO:0007669"/>
    <property type="project" value="TreeGrafter"/>
</dbReference>
<dbReference type="InterPro" id="IPR036388">
    <property type="entry name" value="WH-like_DNA-bd_sf"/>
</dbReference>
<dbReference type="RefSeq" id="WP_318952630.1">
    <property type="nucleotide sequence ID" value="NZ_CP137555.1"/>
</dbReference>
<feature type="DNA-binding region" description="OmpR/PhoB-type" evidence="7">
    <location>
        <begin position="146"/>
        <end position="244"/>
    </location>
</feature>
<dbReference type="PROSITE" id="PS50110">
    <property type="entry name" value="RESPONSE_REGULATORY"/>
    <property type="match status" value="1"/>
</dbReference>
<evidence type="ECO:0000256" key="6">
    <source>
        <dbReference type="PROSITE-ProRule" id="PRU00169"/>
    </source>
</evidence>
<gene>
    <name evidence="10" type="ORF">R5R33_10390</name>
</gene>